<dbReference type="PROSITE" id="PS51371">
    <property type="entry name" value="CBS"/>
    <property type="match status" value="2"/>
</dbReference>
<dbReference type="Gene3D" id="3.10.580.10">
    <property type="entry name" value="CBS-domain"/>
    <property type="match status" value="1"/>
</dbReference>
<evidence type="ECO:0000256" key="1">
    <source>
        <dbReference type="ARBA" id="ARBA00023122"/>
    </source>
</evidence>
<dbReference type="InterPro" id="IPR046342">
    <property type="entry name" value="CBS_dom_sf"/>
</dbReference>
<gene>
    <name evidence="4" type="ORF">F6X38_07175</name>
</gene>
<dbReference type="PANTHER" id="PTHR43080">
    <property type="entry name" value="CBS DOMAIN-CONTAINING PROTEIN CBSX3, MITOCHONDRIAL"/>
    <property type="match status" value="1"/>
</dbReference>
<keyword evidence="1 2" id="KW-0129">CBS domain</keyword>
<protein>
    <submittedName>
        <fullName evidence="4">CBS domain-containing protein</fullName>
    </submittedName>
</protein>
<proteinExistence type="predicted"/>
<feature type="domain" description="CBS" evidence="3">
    <location>
        <begin position="76"/>
        <end position="134"/>
    </location>
</feature>
<dbReference type="InterPro" id="IPR000644">
    <property type="entry name" value="CBS_dom"/>
</dbReference>
<name>A0A7V7U0P3_9HYPH</name>
<comment type="caution">
    <text evidence="4">The sequence shown here is derived from an EMBL/GenBank/DDBJ whole genome shotgun (WGS) entry which is preliminary data.</text>
</comment>
<sequence length="144" mass="15430">MSVRSILEEKGRDVFTMRPEAKLSEAAAELASRRIGALVLLGDDGRIAGILSERDIVRVVGTTGAGGLEQSAAQVMTTRVVTCGEEASIDEVMETMTKGRFRHLPVAEDGRLVGIVSIGDVVKRRIAEAVREAEDMRTYITAGG</sequence>
<dbReference type="PANTHER" id="PTHR43080:SF2">
    <property type="entry name" value="CBS DOMAIN-CONTAINING PROTEIN"/>
    <property type="match status" value="1"/>
</dbReference>
<dbReference type="Pfam" id="PF00571">
    <property type="entry name" value="CBS"/>
    <property type="match status" value="2"/>
</dbReference>
<dbReference type="SUPFAM" id="SSF54631">
    <property type="entry name" value="CBS-domain pair"/>
    <property type="match status" value="1"/>
</dbReference>
<reference evidence="4 5" key="1">
    <citation type="submission" date="2019-09" db="EMBL/GenBank/DDBJ databases">
        <title>YIM 132180 draft genome.</title>
        <authorList>
            <person name="Zhang K."/>
        </authorList>
    </citation>
    <scope>NUCLEOTIDE SEQUENCE [LARGE SCALE GENOMIC DNA]</scope>
    <source>
        <strain evidence="4 5">YIM 132180</strain>
    </source>
</reference>
<dbReference type="SMART" id="SM00116">
    <property type="entry name" value="CBS"/>
    <property type="match status" value="2"/>
</dbReference>
<dbReference type="RefSeq" id="WP_150968921.1">
    <property type="nucleotide sequence ID" value="NZ_VZDO01000004.1"/>
</dbReference>
<dbReference type="Proteomes" id="UP000432089">
    <property type="component" value="Unassembled WGS sequence"/>
</dbReference>
<dbReference type="EMBL" id="VZDO01000004">
    <property type="protein sequence ID" value="KAB0680769.1"/>
    <property type="molecule type" value="Genomic_DNA"/>
</dbReference>
<feature type="domain" description="CBS" evidence="3">
    <location>
        <begin position="10"/>
        <end position="68"/>
    </location>
</feature>
<dbReference type="AlphaFoldDB" id="A0A7V7U0P3"/>
<dbReference type="InterPro" id="IPR044725">
    <property type="entry name" value="CBSX3_CBS_dom"/>
</dbReference>
<evidence type="ECO:0000313" key="5">
    <source>
        <dbReference type="Proteomes" id="UP000432089"/>
    </source>
</evidence>
<dbReference type="CDD" id="cd04623">
    <property type="entry name" value="CBS_pair_bac_euk"/>
    <property type="match status" value="1"/>
</dbReference>
<keyword evidence="5" id="KW-1185">Reference proteome</keyword>
<dbReference type="InterPro" id="IPR051257">
    <property type="entry name" value="Diverse_CBS-Domain"/>
</dbReference>
<evidence type="ECO:0000259" key="3">
    <source>
        <dbReference type="PROSITE" id="PS51371"/>
    </source>
</evidence>
<accession>A0A7V7U0P3</accession>
<evidence type="ECO:0000256" key="2">
    <source>
        <dbReference type="PROSITE-ProRule" id="PRU00703"/>
    </source>
</evidence>
<organism evidence="4 5">
    <name type="scientific">Plantimonas leprariae</name>
    <dbReference type="NCBI Taxonomy" id="2615207"/>
    <lineage>
        <taxon>Bacteria</taxon>
        <taxon>Pseudomonadati</taxon>
        <taxon>Pseudomonadota</taxon>
        <taxon>Alphaproteobacteria</taxon>
        <taxon>Hyphomicrobiales</taxon>
        <taxon>Aurantimonadaceae</taxon>
        <taxon>Plantimonas</taxon>
    </lineage>
</organism>
<evidence type="ECO:0000313" key="4">
    <source>
        <dbReference type="EMBL" id="KAB0680769.1"/>
    </source>
</evidence>